<dbReference type="Proteomes" id="UP000238157">
    <property type="component" value="Unassembled WGS sequence"/>
</dbReference>
<reference evidence="3 4" key="1">
    <citation type="submission" date="2018-03" db="EMBL/GenBank/DDBJ databases">
        <title>Genomic Encyclopedia of Archaeal and Bacterial Type Strains, Phase II (KMG-II): from individual species to whole genera.</title>
        <authorList>
            <person name="Goeker M."/>
        </authorList>
    </citation>
    <scope>NUCLEOTIDE SEQUENCE [LARGE SCALE GENOMIC DNA]</scope>
    <source>
        <strain evidence="3 4">DSM 27929</strain>
    </source>
</reference>
<dbReference type="EMBL" id="PVTR01000012">
    <property type="protein sequence ID" value="PRY85455.1"/>
    <property type="molecule type" value="Genomic_DNA"/>
</dbReference>
<dbReference type="Pfam" id="PF00156">
    <property type="entry name" value="Pribosyltran"/>
    <property type="match status" value="1"/>
</dbReference>
<feature type="domain" description="NADP-dependent oxidoreductase" evidence="2">
    <location>
        <begin position="209"/>
        <end position="400"/>
    </location>
</feature>
<dbReference type="InterPro" id="IPR053135">
    <property type="entry name" value="AKR2_Oxidoreductase"/>
</dbReference>
<dbReference type="SUPFAM" id="SSF53271">
    <property type="entry name" value="PRTase-like"/>
    <property type="match status" value="1"/>
</dbReference>
<sequence length="483" mass="53536">MATKRHLSLTSIKERLDTYPIPQADLVIGIGRGGAIPAKMVAETIGSRLLIVPVNYRDDENIPQREIPVLLQDFIVPVEKGSKILLVDDVSVTGKTLETVKEKLKGYKVLTFVFKGKADHVLFPEINTCVDWPWKAETKQNTEETKDRRAFLKSLAGLTAGVMLPISGIPLTDAFGNTLPPSSEFERDRIGELLPKRKFGKTGISVTMLGLGGAHIARMSEKEAQKTIETALAGGVRFFDNAESYGNGLAEKRYGMFLTPKYRDVAFIQSKSTARDAKTAQAHLEGTLKRMNTDYLDLWFIHAVGSPSDVDSRINNGVMDVVLEAQRSGKVKYVGFSGHSDYNAHLRMLEKTSALQVCQMPINAFDPNYKSFINNVLPRLLEKGMAPIAMKTLANGGFFGGSSHFMHGDKPKIIPNTLSVEEALYFSWSLPISVLVTGADHSEMLQEKIDLARKFKALDENKRMALVEKVAGFDGRFVEYYKV</sequence>
<accession>A0A2T0WFL4</accession>
<dbReference type="PANTHER" id="PTHR43312">
    <property type="entry name" value="D-THREO-ALDOSE 1-DEHYDROGENASE"/>
    <property type="match status" value="1"/>
</dbReference>
<dbReference type="Pfam" id="PF00248">
    <property type="entry name" value="Aldo_ket_red"/>
    <property type="match status" value="1"/>
</dbReference>
<proteinExistence type="predicted"/>
<dbReference type="InterPro" id="IPR023210">
    <property type="entry name" value="NADP_OxRdtase_dom"/>
</dbReference>
<dbReference type="RefSeq" id="WP_106134994.1">
    <property type="nucleotide sequence ID" value="NZ_PVTR01000012.1"/>
</dbReference>
<evidence type="ECO:0000259" key="2">
    <source>
        <dbReference type="Pfam" id="PF00248"/>
    </source>
</evidence>
<dbReference type="SUPFAM" id="SSF51430">
    <property type="entry name" value="NAD(P)-linked oxidoreductase"/>
    <property type="match status" value="1"/>
</dbReference>
<dbReference type="InterPro" id="IPR029057">
    <property type="entry name" value="PRTase-like"/>
</dbReference>
<dbReference type="Gene3D" id="3.20.20.100">
    <property type="entry name" value="NADP-dependent oxidoreductase domain"/>
    <property type="match status" value="1"/>
</dbReference>
<gene>
    <name evidence="3" type="ORF">CLW00_11236</name>
</gene>
<dbReference type="CDD" id="cd06223">
    <property type="entry name" value="PRTases_typeI"/>
    <property type="match status" value="1"/>
</dbReference>
<dbReference type="Gene3D" id="3.40.50.2020">
    <property type="match status" value="1"/>
</dbReference>
<organism evidence="3 4">
    <name type="scientific">Mongoliibacter ruber</name>
    <dbReference type="NCBI Taxonomy" id="1750599"/>
    <lineage>
        <taxon>Bacteria</taxon>
        <taxon>Pseudomonadati</taxon>
        <taxon>Bacteroidota</taxon>
        <taxon>Cytophagia</taxon>
        <taxon>Cytophagales</taxon>
        <taxon>Cyclobacteriaceae</taxon>
        <taxon>Mongoliibacter</taxon>
    </lineage>
</organism>
<feature type="domain" description="Phosphoribosyltransferase" evidence="1">
    <location>
        <begin position="24"/>
        <end position="109"/>
    </location>
</feature>
<dbReference type="AlphaFoldDB" id="A0A2T0WFL4"/>
<dbReference type="CDD" id="cd19100">
    <property type="entry name" value="AKR_unchar"/>
    <property type="match status" value="1"/>
</dbReference>
<evidence type="ECO:0000313" key="4">
    <source>
        <dbReference type="Proteomes" id="UP000238157"/>
    </source>
</evidence>
<keyword evidence="4" id="KW-1185">Reference proteome</keyword>
<comment type="caution">
    <text evidence="3">The sequence shown here is derived from an EMBL/GenBank/DDBJ whole genome shotgun (WGS) entry which is preliminary data.</text>
</comment>
<dbReference type="PANTHER" id="PTHR43312:SF1">
    <property type="entry name" value="NADP-DEPENDENT OXIDOREDUCTASE DOMAIN-CONTAINING PROTEIN"/>
    <property type="match status" value="1"/>
</dbReference>
<protein>
    <submittedName>
        <fullName evidence="3">Aryl-alcohol dehydrogenase-like predicted oxidoreductase</fullName>
    </submittedName>
</protein>
<evidence type="ECO:0000259" key="1">
    <source>
        <dbReference type="Pfam" id="PF00156"/>
    </source>
</evidence>
<evidence type="ECO:0000313" key="3">
    <source>
        <dbReference type="EMBL" id="PRY85455.1"/>
    </source>
</evidence>
<dbReference type="InterPro" id="IPR036812">
    <property type="entry name" value="NAD(P)_OxRdtase_dom_sf"/>
</dbReference>
<dbReference type="InterPro" id="IPR000836">
    <property type="entry name" value="PRTase_dom"/>
</dbReference>
<dbReference type="OrthoDB" id="9773828at2"/>
<name>A0A2T0WFL4_9BACT</name>